<dbReference type="OrthoDB" id="3762311at2759"/>
<name>A0A8J2IEJ8_9PLEO</name>
<dbReference type="EMBL" id="CAJRGZ010000025">
    <property type="protein sequence ID" value="CAG5181170.1"/>
    <property type="molecule type" value="Genomic_DNA"/>
</dbReference>
<comment type="caution">
    <text evidence="1">The sequence shown here is derived from an EMBL/GenBank/DDBJ whole genome shotgun (WGS) entry which is preliminary data.</text>
</comment>
<dbReference type="Proteomes" id="UP000676310">
    <property type="component" value="Unassembled WGS sequence"/>
</dbReference>
<keyword evidence="2" id="KW-1185">Reference proteome</keyword>
<evidence type="ECO:0000313" key="1">
    <source>
        <dbReference type="EMBL" id="CAG5181170.1"/>
    </source>
</evidence>
<dbReference type="AlphaFoldDB" id="A0A8J2IEJ8"/>
<evidence type="ECO:0000313" key="2">
    <source>
        <dbReference type="Proteomes" id="UP000676310"/>
    </source>
</evidence>
<proteinExistence type="predicted"/>
<sequence>MTSLLPRLGSPNTPVDAKVWDMIFLDTKTKRKNKKTEAAAKPNVPITAKDIDIRNWSFGDRKVLVSKSDRLKIFTGDTLATTISKPLLRATSATSGEILKDGMVKLPADTDKNGVCCLVNYLESIIRTNSKPLPFTRSLTMAASLSVCAAASLLGMKKYTLNLYKKCETLLRIDPPEYEDINAIILFKKVHKRLFNIVVKGLAVRVWENTVPDPEDFALYLAQNPVLDTAIKSAIEKREYHLRRVAELKERCVRRENAQTRHEAWMKEKTEREAKRRAGEEAFYAAKAAKEAALEKSIQLKIRAREPRARKFTAEEAAHYRHRYNKKPPNGC</sequence>
<reference evidence="1" key="1">
    <citation type="submission" date="2021-05" db="EMBL/GenBank/DDBJ databases">
        <authorList>
            <person name="Stam R."/>
        </authorList>
    </citation>
    <scope>NUCLEOTIDE SEQUENCE</scope>
    <source>
        <strain evidence="1">CS162</strain>
    </source>
</reference>
<dbReference type="GeneID" id="67021870"/>
<organism evidence="1 2">
    <name type="scientific">Alternaria atra</name>
    <dbReference type="NCBI Taxonomy" id="119953"/>
    <lineage>
        <taxon>Eukaryota</taxon>
        <taxon>Fungi</taxon>
        <taxon>Dikarya</taxon>
        <taxon>Ascomycota</taxon>
        <taxon>Pezizomycotina</taxon>
        <taxon>Dothideomycetes</taxon>
        <taxon>Pleosporomycetidae</taxon>
        <taxon>Pleosporales</taxon>
        <taxon>Pleosporineae</taxon>
        <taxon>Pleosporaceae</taxon>
        <taxon>Alternaria</taxon>
        <taxon>Alternaria sect. Ulocladioides</taxon>
    </lineage>
</organism>
<gene>
    <name evidence="1" type="ORF">ALTATR162_LOCUS9628</name>
</gene>
<accession>A0A8J2IEJ8</accession>
<dbReference type="RefSeq" id="XP_043173197.1">
    <property type="nucleotide sequence ID" value="XM_043317262.1"/>
</dbReference>
<protein>
    <submittedName>
        <fullName evidence="1">Uncharacterized protein</fullName>
    </submittedName>
</protein>